<evidence type="ECO:0000256" key="2">
    <source>
        <dbReference type="SAM" id="SignalP"/>
    </source>
</evidence>
<feature type="domain" description="PLAT" evidence="3">
    <location>
        <begin position="35"/>
        <end position="162"/>
    </location>
</feature>
<organism evidence="4 5">
    <name type="scientific">Cucurbita moschata</name>
    <name type="common">Winter crookneck squash</name>
    <name type="synonym">Cucurbita pepo var. moschata</name>
    <dbReference type="NCBI Taxonomy" id="3662"/>
    <lineage>
        <taxon>Eukaryota</taxon>
        <taxon>Viridiplantae</taxon>
        <taxon>Streptophyta</taxon>
        <taxon>Embryophyta</taxon>
        <taxon>Tracheophyta</taxon>
        <taxon>Spermatophyta</taxon>
        <taxon>Magnoliopsida</taxon>
        <taxon>eudicotyledons</taxon>
        <taxon>Gunneridae</taxon>
        <taxon>Pentapetalae</taxon>
        <taxon>rosids</taxon>
        <taxon>fabids</taxon>
        <taxon>Cucurbitales</taxon>
        <taxon>Cucurbitaceae</taxon>
        <taxon>Cucurbiteae</taxon>
        <taxon>Cucurbita</taxon>
    </lineage>
</organism>
<gene>
    <name evidence="5" type="primary">LOC111463386</name>
</gene>
<dbReference type="RefSeq" id="XP_022963077.1">
    <property type="nucleotide sequence ID" value="XM_023107309.1"/>
</dbReference>
<proteinExistence type="predicted"/>
<dbReference type="PANTHER" id="PTHR31718">
    <property type="entry name" value="PLAT DOMAIN-CONTAINING PROTEIN"/>
    <property type="match status" value="1"/>
</dbReference>
<dbReference type="Gene3D" id="2.60.60.20">
    <property type="entry name" value="PLAT/LH2 domain"/>
    <property type="match status" value="1"/>
</dbReference>
<dbReference type="Proteomes" id="UP000504609">
    <property type="component" value="Unplaced"/>
</dbReference>
<dbReference type="GeneID" id="111463386"/>
<feature type="signal peptide" evidence="2">
    <location>
        <begin position="1"/>
        <end position="25"/>
    </location>
</feature>
<evidence type="ECO:0000259" key="3">
    <source>
        <dbReference type="PROSITE" id="PS50095"/>
    </source>
</evidence>
<reference evidence="5" key="1">
    <citation type="submission" date="2025-08" db="UniProtKB">
        <authorList>
            <consortium name="RefSeq"/>
        </authorList>
    </citation>
    <scope>IDENTIFICATION</scope>
    <source>
        <tissue evidence="5">Young leaves</tissue>
    </source>
</reference>
<dbReference type="InterPro" id="IPR036392">
    <property type="entry name" value="PLAT/LH2_dom_sf"/>
</dbReference>
<comment type="caution">
    <text evidence="1">Lacks conserved residue(s) required for the propagation of feature annotation.</text>
</comment>
<evidence type="ECO:0000313" key="4">
    <source>
        <dbReference type="Proteomes" id="UP000504609"/>
    </source>
</evidence>
<dbReference type="KEGG" id="cmos:111463386"/>
<dbReference type="SUPFAM" id="SSF49723">
    <property type="entry name" value="Lipase/lipooxygenase domain (PLAT/LH2 domain)"/>
    <property type="match status" value="1"/>
</dbReference>
<dbReference type="PROSITE" id="PS50095">
    <property type="entry name" value="PLAT"/>
    <property type="match status" value="1"/>
</dbReference>
<dbReference type="PANTHER" id="PTHR31718:SF70">
    <property type="entry name" value="LIPOXYGENASE HOMOLOGY DOMAIN-CONTAINING PROTEIN 1-LIKE"/>
    <property type="match status" value="1"/>
</dbReference>
<dbReference type="InterPro" id="IPR001024">
    <property type="entry name" value="PLAT/LH2_dom"/>
</dbReference>
<protein>
    <submittedName>
        <fullName evidence="5">PLAT domain-containing protein 3-like</fullName>
    </submittedName>
</protein>
<keyword evidence="4" id="KW-1185">Reference proteome</keyword>
<evidence type="ECO:0000313" key="5">
    <source>
        <dbReference type="RefSeq" id="XP_022963077.1"/>
    </source>
</evidence>
<dbReference type="AlphaFoldDB" id="A0A6J1HE92"/>
<name>A0A6J1HE92_CUCMO</name>
<accession>A0A6J1HE92</accession>
<dbReference type="Pfam" id="PF01477">
    <property type="entry name" value="PLAT"/>
    <property type="match status" value="1"/>
</dbReference>
<feature type="chain" id="PRO_5026852558" evidence="2">
    <location>
        <begin position="26"/>
        <end position="177"/>
    </location>
</feature>
<sequence>MASKSALPFLILSHLLLLLLLSTAAVPEPLDGGECGYLIYVQTGTVKKAGTHSTIGLEVKTASGEGIWVPNLEEWGGIMGPDYNFFETGRLDTFTGRGPCLTSPICSLNLTSNGSGPYHAWYCDYVEVTASAPGHPCHKQRFSVNQWLATDQEPYSLTAVVDYCGARPSPSVYDLVF</sequence>
<keyword evidence="2" id="KW-0732">Signal</keyword>
<evidence type="ECO:0000256" key="1">
    <source>
        <dbReference type="PROSITE-ProRule" id="PRU00152"/>
    </source>
</evidence>